<sequence length="73" mass="8392">MKLLRLGIKCTKARRRRQLSLSMQWKKNERSIDLQMLPKLSLLCICFSVLTSQNQASISFPKYKMARGTTTGS</sequence>
<comment type="caution">
    <text evidence="1">The sequence shown here is derived from an EMBL/GenBank/DDBJ whole genome shotgun (WGS) entry which is preliminary data.</text>
</comment>
<reference evidence="1 2" key="1">
    <citation type="submission" date="2022-12" db="EMBL/GenBank/DDBJ databases">
        <title>Chromosome-scale assembly of the Ensete ventricosum genome.</title>
        <authorList>
            <person name="Dussert Y."/>
            <person name="Stocks J."/>
            <person name="Wendawek A."/>
            <person name="Woldeyes F."/>
            <person name="Nichols R.A."/>
            <person name="Borrell J.S."/>
        </authorList>
    </citation>
    <scope>NUCLEOTIDE SEQUENCE [LARGE SCALE GENOMIC DNA]</scope>
    <source>
        <strain evidence="2">cv. Maze</strain>
        <tissue evidence="1">Seeds</tissue>
    </source>
</reference>
<keyword evidence="2" id="KW-1185">Reference proteome</keyword>
<dbReference type="AlphaFoldDB" id="A0AAV8P403"/>
<protein>
    <submittedName>
        <fullName evidence="1">Uncharacterized protein</fullName>
    </submittedName>
</protein>
<proteinExistence type="predicted"/>
<dbReference type="Proteomes" id="UP001222027">
    <property type="component" value="Unassembled WGS sequence"/>
</dbReference>
<accession>A0AAV8P403</accession>
<name>A0AAV8P403_ENSVE</name>
<evidence type="ECO:0000313" key="1">
    <source>
        <dbReference type="EMBL" id="KAJ8464686.1"/>
    </source>
</evidence>
<evidence type="ECO:0000313" key="2">
    <source>
        <dbReference type="Proteomes" id="UP001222027"/>
    </source>
</evidence>
<gene>
    <name evidence="1" type="ORF">OPV22_027238</name>
</gene>
<organism evidence="1 2">
    <name type="scientific">Ensete ventricosum</name>
    <name type="common">Abyssinian banana</name>
    <name type="synonym">Musa ensete</name>
    <dbReference type="NCBI Taxonomy" id="4639"/>
    <lineage>
        <taxon>Eukaryota</taxon>
        <taxon>Viridiplantae</taxon>
        <taxon>Streptophyta</taxon>
        <taxon>Embryophyta</taxon>
        <taxon>Tracheophyta</taxon>
        <taxon>Spermatophyta</taxon>
        <taxon>Magnoliopsida</taxon>
        <taxon>Liliopsida</taxon>
        <taxon>Zingiberales</taxon>
        <taxon>Musaceae</taxon>
        <taxon>Ensete</taxon>
    </lineage>
</organism>
<dbReference type="EMBL" id="JAQQAF010000008">
    <property type="protein sequence ID" value="KAJ8464686.1"/>
    <property type="molecule type" value="Genomic_DNA"/>
</dbReference>